<dbReference type="Proteomes" id="UP000637513">
    <property type="component" value="Unassembled WGS sequence"/>
</dbReference>
<reference evidence="2 3" key="1">
    <citation type="submission" date="2020-08" db="EMBL/GenBank/DDBJ databases">
        <title>Genome public.</title>
        <authorList>
            <person name="Liu C."/>
            <person name="Sun Q."/>
        </authorList>
    </citation>
    <scope>NUCLEOTIDE SEQUENCE [LARGE SCALE GENOMIC DNA]</scope>
    <source>
        <strain evidence="2 3">BX3</strain>
    </source>
</reference>
<keyword evidence="1" id="KW-0472">Membrane</keyword>
<name>A0ABR7MVX4_9FIRM</name>
<dbReference type="RefSeq" id="WP_249305379.1">
    <property type="nucleotide sequence ID" value="NZ_JACRSW010000032.1"/>
</dbReference>
<comment type="caution">
    <text evidence="2">The sequence shown here is derived from an EMBL/GenBank/DDBJ whole genome shotgun (WGS) entry which is preliminary data.</text>
</comment>
<dbReference type="Pfam" id="PF03419">
    <property type="entry name" value="Peptidase_U4"/>
    <property type="match status" value="1"/>
</dbReference>
<evidence type="ECO:0000256" key="1">
    <source>
        <dbReference type="SAM" id="Phobius"/>
    </source>
</evidence>
<organism evidence="2 3">
    <name type="scientific">Jutongia hominis</name>
    <dbReference type="NCBI Taxonomy" id="2763664"/>
    <lineage>
        <taxon>Bacteria</taxon>
        <taxon>Bacillati</taxon>
        <taxon>Bacillota</taxon>
        <taxon>Clostridia</taxon>
        <taxon>Lachnospirales</taxon>
        <taxon>Lachnospiraceae</taxon>
        <taxon>Jutongia</taxon>
    </lineage>
</organism>
<sequence>MNGRMIFYVDMYFILNFILNLFFALMTAMLRQKRWRLLRFLSMALLMAAFSSLIIVWIRSFAAILELCRLIFFCPAFFGRGSKRDWCKDTGTLLGISFFTGGTLLGIRSLLEQFRFKQFGHSFFFLLVGMISLLFLFLLFRFEILKQAKLQKNVLHAKIVHHDMEEEILVLCDTGNQLISPYTGENVLIISQKLADRIALTQGRNPILIPYHSIGAQGFLKAYRVDRLCLEGGSAKEHILAAVSCELCTRDNIDMIINGFEL</sequence>
<feature type="transmembrane region" description="Helical" evidence="1">
    <location>
        <begin position="6"/>
        <end position="25"/>
    </location>
</feature>
<keyword evidence="3" id="KW-1185">Reference proteome</keyword>
<dbReference type="InterPro" id="IPR005081">
    <property type="entry name" value="SpoIIGA"/>
</dbReference>
<proteinExistence type="predicted"/>
<accession>A0ABR7MVX4</accession>
<evidence type="ECO:0000313" key="2">
    <source>
        <dbReference type="EMBL" id="MBC8557954.1"/>
    </source>
</evidence>
<dbReference type="EMBL" id="JACRSW010000032">
    <property type="protein sequence ID" value="MBC8557954.1"/>
    <property type="molecule type" value="Genomic_DNA"/>
</dbReference>
<dbReference type="SUPFAM" id="SSF103473">
    <property type="entry name" value="MFS general substrate transporter"/>
    <property type="match status" value="1"/>
</dbReference>
<protein>
    <submittedName>
        <fullName evidence="2">Sigma-E processing peptidase SpoIIGA</fullName>
    </submittedName>
</protein>
<keyword evidence="1" id="KW-0812">Transmembrane</keyword>
<dbReference type="InterPro" id="IPR036259">
    <property type="entry name" value="MFS_trans_sf"/>
</dbReference>
<feature type="transmembrane region" description="Helical" evidence="1">
    <location>
        <begin position="91"/>
        <end position="111"/>
    </location>
</feature>
<keyword evidence="1" id="KW-1133">Transmembrane helix</keyword>
<gene>
    <name evidence="2" type="ORF">H8700_09575</name>
</gene>
<feature type="transmembrane region" description="Helical" evidence="1">
    <location>
        <begin position="123"/>
        <end position="142"/>
    </location>
</feature>
<feature type="transmembrane region" description="Helical" evidence="1">
    <location>
        <begin position="37"/>
        <end position="55"/>
    </location>
</feature>
<evidence type="ECO:0000313" key="3">
    <source>
        <dbReference type="Proteomes" id="UP000637513"/>
    </source>
</evidence>